<dbReference type="PANTHER" id="PTHR33376:SF15">
    <property type="entry name" value="BLL6794 PROTEIN"/>
    <property type="match status" value="1"/>
</dbReference>
<keyword evidence="2 4" id="KW-0732">Signal</keyword>
<feature type="signal peptide" evidence="4">
    <location>
        <begin position="1"/>
        <end position="25"/>
    </location>
</feature>
<sequence>MNTSIKGKMLAVTVALGAVSTGVQAANLTVVNGLPEKHVISVQGFETWMNCVSDKAGDEVSFKYFPGGQIAKTKELLDAMNNGIADVSTVLVGYVSAKMPLNGVSMLPGLGSTATGIMKAYTQAVRSGPLAAEFTDNKVQPIFVMALPAYQIISTKGALRNEADFAGKVIRSAGGTMNLTIGALGASAAEIPSSDMYVAMERGTIDATLSAYSSLKSYSIETLMNAASTNGEFGGFTLVMSMNLDKWNATPAPVQDIMMTCGAETEASYAAHLDGQTSELQAEFKAAGVDIYDFTPAELEAINGKLSAVTADWVERLGARGLPAAEVLESYAALIRASK</sequence>
<dbReference type="AlphaFoldDB" id="A0A1H9BX55"/>
<dbReference type="InterPro" id="IPR018389">
    <property type="entry name" value="DctP_fam"/>
</dbReference>
<evidence type="ECO:0000256" key="2">
    <source>
        <dbReference type="ARBA" id="ARBA00022729"/>
    </source>
</evidence>
<dbReference type="NCBIfam" id="NF037995">
    <property type="entry name" value="TRAP_S1"/>
    <property type="match status" value="1"/>
</dbReference>
<protein>
    <submittedName>
        <fullName evidence="5">TRAP-type C4-dicarboxylate transport system, substrate-binding protein</fullName>
    </submittedName>
</protein>
<organism evidence="5 6">
    <name type="scientific">Thalassovita taeanensis</name>
    <dbReference type="NCBI Taxonomy" id="657014"/>
    <lineage>
        <taxon>Bacteria</taxon>
        <taxon>Pseudomonadati</taxon>
        <taxon>Pseudomonadota</taxon>
        <taxon>Alphaproteobacteria</taxon>
        <taxon>Rhodobacterales</taxon>
        <taxon>Roseobacteraceae</taxon>
        <taxon>Thalassovita</taxon>
    </lineage>
</organism>
<accession>A0A1H9BX55</accession>
<dbReference type="GO" id="GO:0055085">
    <property type="term" value="P:transmembrane transport"/>
    <property type="evidence" value="ECO:0007669"/>
    <property type="project" value="InterPro"/>
</dbReference>
<proteinExistence type="predicted"/>
<name>A0A1H9BX55_9RHOB</name>
<gene>
    <name evidence="5" type="ORF">SAMN04488092_10328</name>
</gene>
<keyword evidence="3" id="KW-0574">Periplasm</keyword>
<comment type="subcellular location">
    <subcellularLocation>
        <location evidence="1">Periplasm</location>
    </subcellularLocation>
</comment>
<dbReference type="CDD" id="cd13601">
    <property type="entry name" value="PBP2_TRAP_DctP1_3_4_like"/>
    <property type="match status" value="1"/>
</dbReference>
<evidence type="ECO:0000313" key="6">
    <source>
        <dbReference type="Proteomes" id="UP000198634"/>
    </source>
</evidence>
<dbReference type="Proteomes" id="UP000198634">
    <property type="component" value="Unassembled WGS sequence"/>
</dbReference>
<dbReference type="STRING" id="657014.SAMN04488092_10328"/>
<evidence type="ECO:0000313" key="5">
    <source>
        <dbReference type="EMBL" id="SEP93311.1"/>
    </source>
</evidence>
<dbReference type="Pfam" id="PF03480">
    <property type="entry name" value="DctP"/>
    <property type="match status" value="1"/>
</dbReference>
<evidence type="ECO:0000256" key="1">
    <source>
        <dbReference type="ARBA" id="ARBA00004418"/>
    </source>
</evidence>
<dbReference type="GO" id="GO:0042597">
    <property type="term" value="C:periplasmic space"/>
    <property type="evidence" value="ECO:0007669"/>
    <property type="project" value="UniProtKB-SubCell"/>
</dbReference>
<evidence type="ECO:0000256" key="4">
    <source>
        <dbReference type="SAM" id="SignalP"/>
    </source>
</evidence>
<reference evidence="5 6" key="1">
    <citation type="submission" date="2016-10" db="EMBL/GenBank/DDBJ databases">
        <authorList>
            <person name="de Groot N.N."/>
        </authorList>
    </citation>
    <scope>NUCLEOTIDE SEQUENCE [LARGE SCALE GENOMIC DNA]</scope>
    <source>
        <strain evidence="5 6">DSM 22007</strain>
    </source>
</reference>
<feature type="chain" id="PRO_5009300834" evidence="4">
    <location>
        <begin position="26"/>
        <end position="339"/>
    </location>
</feature>
<dbReference type="EMBL" id="FOEP01000003">
    <property type="protein sequence ID" value="SEP93311.1"/>
    <property type="molecule type" value="Genomic_DNA"/>
</dbReference>
<keyword evidence="6" id="KW-1185">Reference proteome</keyword>
<dbReference type="InterPro" id="IPR038404">
    <property type="entry name" value="TRAP_DctP_sf"/>
</dbReference>
<dbReference type="Gene3D" id="3.40.190.170">
    <property type="entry name" value="Bacterial extracellular solute-binding protein, family 7"/>
    <property type="match status" value="1"/>
</dbReference>
<dbReference type="PANTHER" id="PTHR33376">
    <property type="match status" value="1"/>
</dbReference>
<evidence type="ECO:0000256" key="3">
    <source>
        <dbReference type="ARBA" id="ARBA00022764"/>
    </source>
</evidence>
<dbReference type="RefSeq" id="WP_245776321.1">
    <property type="nucleotide sequence ID" value="NZ_FOEP01000003.1"/>
</dbReference>